<sequence length="178" mass="20261">MVAPPKRGNHGTAAAIQISSEIWSIVDGPPRMAPPPMMMMNLAAAERERGSTMSPVKREARKKNSYGSPGSRRGERQGPYLAGRERSSPLSRESERERRPVAISPQKRERERNSSSWSVRKDSRRIGEVRETLLLGSVLGAREKLLWARARKLWRTISSQAEWSSERDKPIWSCEFYD</sequence>
<accession>A0AAV2E3M2</accession>
<protein>
    <submittedName>
        <fullName evidence="2">Uncharacterized protein</fullName>
    </submittedName>
</protein>
<organism evidence="2 3">
    <name type="scientific">Linum trigynum</name>
    <dbReference type="NCBI Taxonomy" id="586398"/>
    <lineage>
        <taxon>Eukaryota</taxon>
        <taxon>Viridiplantae</taxon>
        <taxon>Streptophyta</taxon>
        <taxon>Embryophyta</taxon>
        <taxon>Tracheophyta</taxon>
        <taxon>Spermatophyta</taxon>
        <taxon>Magnoliopsida</taxon>
        <taxon>eudicotyledons</taxon>
        <taxon>Gunneridae</taxon>
        <taxon>Pentapetalae</taxon>
        <taxon>rosids</taxon>
        <taxon>fabids</taxon>
        <taxon>Malpighiales</taxon>
        <taxon>Linaceae</taxon>
        <taxon>Linum</taxon>
    </lineage>
</organism>
<keyword evidence="3" id="KW-1185">Reference proteome</keyword>
<gene>
    <name evidence="2" type="ORF">LTRI10_LOCUS21911</name>
</gene>
<reference evidence="2 3" key="1">
    <citation type="submission" date="2024-04" db="EMBL/GenBank/DDBJ databases">
        <authorList>
            <person name="Fracassetti M."/>
        </authorList>
    </citation>
    <scope>NUCLEOTIDE SEQUENCE [LARGE SCALE GENOMIC DNA]</scope>
</reference>
<feature type="region of interest" description="Disordered" evidence="1">
    <location>
        <begin position="34"/>
        <end position="122"/>
    </location>
</feature>
<dbReference type="EMBL" id="OZ034817">
    <property type="protein sequence ID" value="CAL1380471.1"/>
    <property type="molecule type" value="Genomic_DNA"/>
</dbReference>
<proteinExistence type="predicted"/>
<dbReference type="AlphaFoldDB" id="A0AAV2E3M2"/>
<evidence type="ECO:0000313" key="2">
    <source>
        <dbReference type="EMBL" id="CAL1380471.1"/>
    </source>
</evidence>
<name>A0AAV2E3M2_9ROSI</name>
<dbReference type="Proteomes" id="UP001497516">
    <property type="component" value="Chromosome 4"/>
</dbReference>
<feature type="compositionally biased region" description="Basic and acidic residues" evidence="1">
    <location>
        <begin position="83"/>
        <end position="122"/>
    </location>
</feature>
<evidence type="ECO:0000256" key="1">
    <source>
        <dbReference type="SAM" id="MobiDB-lite"/>
    </source>
</evidence>
<evidence type="ECO:0000313" key="3">
    <source>
        <dbReference type="Proteomes" id="UP001497516"/>
    </source>
</evidence>